<evidence type="ECO:0000313" key="2">
    <source>
        <dbReference type="EMBL" id="QKE65119.1"/>
    </source>
</evidence>
<gene>
    <name evidence="2" type="ORF">HNE05_17745</name>
</gene>
<sequence>MADLDPIDFAAPGLALEPEQGSATAQEAPKNKACFQIDTRDKCKTERRQHSERRQSIRFEADRRSGEDRRPHKPGWELGIDL</sequence>
<keyword evidence="3" id="KW-1185">Reference proteome</keyword>
<evidence type="ECO:0000256" key="1">
    <source>
        <dbReference type="SAM" id="MobiDB-lite"/>
    </source>
</evidence>
<protein>
    <submittedName>
        <fullName evidence="2">Uncharacterized protein</fullName>
    </submittedName>
</protein>
<organism evidence="2 3">
    <name type="scientific">Aquipseudomonas campi</name>
    <dbReference type="NCBI Taxonomy" id="2731681"/>
    <lineage>
        <taxon>Bacteria</taxon>
        <taxon>Pseudomonadati</taxon>
        <taxon>Pseudomonadota</taxon>
        <taxon>Gammaproteobacteria</taxon>
        <taxon>Pseudomonadales</taxon>
        <taxon>Pseudomonadaceae</taxon>
        <taxon>Aquipseudomonas</taxon>
    </lineage>
</organism>
<dbReference type="RefSeq" id="WP_173210710.1">
    <property type="nucleotide sequence ID" value="NZ_CP053697.2"/>
</dbReference>
<dbReference type="KEGG" id="pcam:HNE05_17745"/>
<accession>A0A6M8FMM9</accession>
<reference evidence="2" key="1">
    <citation type="submission" date="2020-07" db="EMBL/GenBank/DDBJ databases">
        <title>Nitrate ammonifying Pseudomonas campi sp. nov. isolated from German agricultural grassland.</title>
        <authorList>
            <person name="Timsy T."/>
            <person name="Ulrich A."/>
            <person name="Spanner T."/>
            <person name="Foesel B."/>
            <person name="Kolb S."/>
            <person name="Horn M.A."/>
            <person name="Behrendt U."/>
        </authorList>
    </citation>
    <scope>NUCLEOTIDE SEQUENCE</scope>
    <source>
        <strain evidence="2">S1-A32-2</strain>
    </source>
</reference>
<dbReference type="AlphaFoldDB" id="A0A6M8FMM9"/>
<evidence type="ECO:0000313" key="3">
    <source>
        <dbReference type="Proteomes" id="UP000501379"/>
    </source>
</evidence>
<feature type="region of interest" description="Disordered" evidence="1">
    <location>
        <begin position="42"/>
        <end position="82"/>
    </location>
</feature>
<dbReference type="EMBL" id="CP053697">
    <property type="protein sequence ID" value="QKE65119.1"/>
    <property type="molecule type" value="Genomic_DNA"/>
</dbReference>
<proteinExistence type="predicted"/>
<name>A0A6M8FMM9_9GAMM</name>
<dbReference type="Proteomes" id="UP000501379">
    <property type="component" value="Chromosome"/>
</dbReference>
<feature type="compositionally biased region" description="Basic and acidic residues" evidence="1">
    <location>
        <begin position="42"/>
        <end position="70"/>
    </location>
</feature>